<proteinExistence type="predicted"/>
<dbReference type="AlphaFoldDB" id="A0AAN9IJS8"/>
<dbReference type="EMBL" id="JAYKXN010000006">
    <property type="protein sequence ID" value="KAK7280090.1"/>
    <property type="molecule type" value="Genomic_DNA"/>
</dbReference>
<evidence type="ECO:0000313" key="3">
    <source>
        <dbReference type="Proteomes" id="UP001359559"/>
    </source>
</evidence>
<evidence type="ECO:0000256" key="1">
    <source>
        <dbReference type="SAM" id="Phobius"/>
    </source>
</evidence>
<name>A0AAN9IJS8_CLITE</name>
<comment type="caution">
    <text evidence="2">The sequence shown here is derived from an EMBL/GenBank/DDBJ whole genome shotgun (WGS) entry which is preliminary data.</text>
</comment>
<gene>
    <name evidence="2" type="ORF">RJT34_25152</name>
</gene>
<organism evidence="2 3">
    <name type="scientific">Clitoria ternatea</name>
    <name type="common">Butterfly pea</name>
    <dbReference type="NCBI Taxonomy" id="43366"/>
    <lineage>
        <taxon>Eukaryota</taxon>
        <taxon>Viridiplantae</taxon>
        <taxon>Streptophyta</taxon>
        <taxon>Embryophyta</taxon>
        <taxon>Tracheophyta</taxon>
        <taxon>Spermatophyta</taxon>
        <taxon>Magnoliopsida</taxon>
        <taxon>eudicotyledons</taxon>
        <taxon>Gunneridae</taxon>
        <taxon>Pentapetalae</taxon>
        <taxon>rosids</taxon>
        <taxon>fabids</taxon>
        <taxon>Fabales</taxon>
        <taxon>Fabaceae</taxon>
        <taxon>Papilionoideae</taxon>
        <taxon>50 kb inversion clade</taxon>
        <taxon>NPAAA clade</taxon>
        <taxon>indigoferoid/millettioid clade</taxon>
        <taxon>Phaseoleae</taxon>
        <taxon>Clitoria</taxon>
    </lineage>
</organism>
<keyword evidence="3" id="KW-1185">Reference proteome</keyword>
<sequence length="149" mass="17644">MVIWLKGEFKFSVLEIGMVFLSLLTRLGLLNTLGIDSNGLFYALFYCALFCSNSILCLQRTRSLLSLSLSLSLCLLHCLVLLQNLFSLPRIKVLSFSLTSWWRFLSYLWDFASIFLHYLIVWQEERIQHQKRKTRRRRTLNIRHFGLFC</sequence>
<dbReference type="Proteomes" id="UP001359559">
    <property type="component" value="Unassembled WGS sequence"/>
</dbReference>
<feature type="transmembrane region" description="Helical" evidence="1">
    <location>
        <begin position="39"/>
        <end position="58"/>
    </location>
</feature>
<keyword evidence="1" id="KW-0472">Membrane</keyword>
<reference evidence="2 3" key="1">
    <citation type="submission" date="2024-01" db="EMBL/GenBank/DDBJ databases">
        <title>The genomes of 5 underutilized Papilionoideae crops provide insights into root nodulation and disease resistance.</title>
        <authorList>
            <person name="Yuan L."/>
        </authorList>
    </citation>
    <scope>NUCLEOTIDE SEQUENCE [LARGE SCALE GENOMIC DNA]</scope>
    <source>
        <strain evidence="2">LY-2023</strain>
        <tissue evidence="2">Leaf</tissue>
    </source>
</reference>
<evidence type="ECO:0000313" key="2">
    <source>
        <dbReference type="EMBL" id="KAK7280090.1"/>
    </source>
</evidence>
<keyword evidence="1" id="KW-0812">Transmembrane</keyword>
<keyword evidence="1" id="KW-1133">Transmembrane helix</keyword>
<feature type="transmembrane region" description="Helical" evidence="1">
    <location>
        <begin position="65"/>
        <end position="86"/>
    </location>
</feature>
<feature type="transmembrane region" description="Helical" evidence="1">
    <location>
        <begin position="12"/>
        <end position="33"/>
    </location>
</feature>
<protein>
    <submittedName>
        <fullName evidence="2">Uncharacterized protein</fullName>
    </submittedName>
</protein>
<feature type="transmembrane region" description="Helical" evidence="1">
    <location>
        <begin position="101"/>
        <end position="122"/>
    </location>
</feature>
<accession>A0AAN9IJS8</accession>